<accession>A0A8X8K123</accession>
<evidence type="ECO:0000313" key="2">
    <source>
        <dbReference type="Proteomes" id="UP000636938"/>
    </source>
</evidence>
<reference evidence="1 2" key="1">
    <citation type="submission" date="2020-08" db="EMBL/GenBank/DDBJ databases">
        <title>A Genomic Blueprint of the Chicken Gut Microbiome.</title>
        <authorList>
            <person name="Gilroy R."/>
            <person name="Ravi A."/>
            <person name="Getino M."/>
            <person name="Pursley I."/>
            <person name="Horton D.L."/>
            <person name="Alikhan N.-F."/>
            <person name="Baker D."/>
            <person name="Gharbi K."/>
            <person name="Hall N."/>
            <person name="Watson M."/>
            <person name="Adriaenssens E.M."/>
            <person name="Foster-Nyarko E."/>
            <person name="Jarju S."/>
            <person name="Secka A."/>
            <person name="Antonio M."/>
            <person name="Oren A."/>
            <person name="Chaudhuri R."/>
            <person name="La Ragione R.M."/>
            <person name="Hildebrand F."/>
            <person name="Pallen M.J."/>
        </authorList>
    </citation>
    <scope>NUCLEOTIDE SEQUENCE [LARGE SCALE GENOMIC DNA]</scope>
    <source>
        <strain evidence="1 2">Sa5BUN4</strain>
    </source>
</reference>
<sequence length="94" mass="10179">MAQKSRIAPAPKVRRVEVMPLDEGEAVAVIELESAPPAHWLEALQREMRFTEGLESSAAKVDGCHVYLLGLEPGLGRATRHVGRLLATVPAVAR</sequence>
<dbReference type="EMBL" id="JACSQS010000001">
    <property type="protein sequence ID" value="MBD7952944.1"/>
    <property type="molecule type" value="Genomic_DNA"/>
</dbReference>
<gene>
    <name evidence="1" type="ORF">H9654_01895</name>
</gene>
<keyword evidence="2" id="KW-1185">Reference proteome</keyword>
<dbReference type="RefSeq" id="WP_191768562.1">
    <property type="nucleotide sequence ID" value="NZ_JACSQS010000001.1"/>
</dbReference>
<dbReference type="AlphaFoldDB" id="A0A8X8K123"/>
<name>A0A8X8K123_9GAMM</name>
<evidence type="ECO:0000313" key="1">
    <source>
        <dbReference type="EMBL" id="MBD7952944.1"/>
    </source>
</evidence>
<proteinExistence type="predicted"/>
<protein>
    <submittedName>
        <fullName evidence="1">Uncharacterized protein</fullName>
    </submittedName>
</protein>
<organism evidence="1 2">
    <name type="scientific">Stenotrophomonas lacuserhaii</name>
    <dbReference type="NCBI Taxonomy" id="2760084"/>
    <lineage>
        <taxon>Bacteria</taxon>
        <taxon>Pseudomonadati</taxon>
        <taxon>Pseudomonadota</taxon>
        <taxon>Gammaproteobacteria</taxon>
        <taxon>Lysobacterales</taxon>
        <taxon>Lysobacteraceae</taxon>
        <taxon>Stenotrophomonas</taxon>
    </lineage>
</organism>
<dbReference type="Proteomes" id="UP000636938">
    <property type="component" value="Unassembled WGS sequence"/>
</dbReference>
<comment type="caution">
    <text evidence="1">The sequence shown here is derived from an EMBL/GenBank/DDBJ whole genome shotgun (WGS) entry which is preliminary data.</text>
</comment>